<organism evidence="2 3">
    <name type="scientific">Mytilus edulis</name>
    <name type="common">Blue mussel</name>
    <dbReference type="NCBI Taxonomy" id="6550"/>
    <lineage>
        <taxon>Eukaryota</taxon>
        <taxon>Metazoa</taxon>
        <taxon>Spiralia</taxon>
        <taxon>Lophotrochozoa</taxon>
        <taxon>Mollusca</taxon>
        <taxon>Bivalvia</taxon>
        <taxon>Autobranchia</taxon>
        <taxon>Pteriomorphia</taxon>
        <taxon>Mytilida</taxon>
        <taxon>Mytiloidea</taxon>
        <taxon>Mytilidae</taxon>
        <taxon>Mytilinae</taxon>
        <taxon>Mytilus</taxon>
    </lineage>
</organism>
<reference evidence="2" key="1">
    <citation type="submission" date="2021-03" db="EMBL/GenBank/DDBJ databases">
        <authorList>
            <person name="Bekaert M."/>
        </authorList>
    </citation>
    <scope>NUCLEOTIDE SEQUENCE</scope>
</reference>
<proteinExistence type="predicted"/>
<keyword evidence="3" id="KW-1185">Reference proteome</keyword>
<evidence type="ECO:0000313" key="2">
    <source>
        <dbReference type="EMBL" id="CAG2233340.1"/>
    </source>
</evidence>
<protein>
    <submittedName>
        <fullName evidence="2">Uncharacterized protein</fullName>
    </submittedName>
</protein>
<name>A0A8S3TPH0_MYTED</name>
<evidence type="ECO:0000256" key="1">
    <source>
        <dbReference type="SAM" id="Coils"/>
    </source>
</evidence>
<keyword evidence="1" id="KW-0175">Coiled coil</keyword>
<dbReference type="AlphaFoldDB" id="A0A8S3TPH0"/>
<feature type="coiled-coil region" evidence="1">
    <location>
        <begin position="182"/>
        <end position="212"/>
    </location>
</feature>
<dbReference type="OrthoDB" id="6155266at2759"/>
<dbReference type="EMBL" id="CAJPWZ010002205">
    <property type="protein sequence ID" value="CAG2233340.1"/>
    <property type="molecule type" value="Genomic_DNA"/>
</dbReference>
<accession>A0A8S3TPH0</accession>
<evidence type="ECO:0000313" key="3">
    <source>
        <dbReference type="Proteomes" id="UP000683360"/>
    </source>
</evidence>
<sequence>MANIVPVIRKCTKKKLDDSTITHLKQFLRDIELADNIPGEIESSSMGILVNDYYLDLILSQRIEFQHGLYLLASKLGWISTGRAKSFWKIKVLYRPDEEKTELLKQYNGVIQEQLKREIIEKVEEKTDSLIHYIPYHAGITLLKSTTKVRIVYDASSKTNKDVKSLNKCLYRGPVMLKKIIFKETETEIELLTNAVKEKEMLACELQKENNDLNKGLRQKQAKIEKLSQ</sequence>
<comment type="caution">
    <text evidence="2">The sequence shown here is derived from an EMBL/GenBank/DDBJ whole genome shotgun (WGS) entry which is preliminary data.</text>
</comment>
<dbReference type="Proteomes" id="UP000683360">
    <property type="component" value="Unassembled WGS sequence"/>
</dbReference>
<gene>
    <name evidence="2" type="ORF">MEDL_45993</name>
</gene>